<dbReference type="PANTHER" id="PTHR37829:SF3">
    <property type="entry name" value="PROTEIN JAYE-RELATED"/>
    <property type="match status" value="1"/>
</dbReference>
<proteinExistence type="inferred from homology"/>
<dbReference type="InterPro" id="IPR058530">
    <property type="entry name" value="Baseplate_J-like_C"/>
</dbReference>
<evidence type="ECO:0000259" key="2">
    <source>
        <dbReference type="Pfam" id="PF26078"/>
    </source>
</evidence>
<name>A0ABU9DQT1_9BACL</name>
<reference evidence="4 5" key="1">
    <citation type="submission" date="2024-04" db="EMBL/GenBank/DDBJ databases">
        <title>draft genome sequnece of Paenibacillus filicis.</title>
        <authorList>
            <person name="Kim D.-U."/>
        </authorList>
    </citation>
    <scope>NUCLEOTIDE SEQUENCE [LARGE SCALE GENOMIC DNA]</scope>
    <source>
        <strain evidence="4 5">KACC14197</strain>
    </source>
</reference>
<feature type="domain" description="Baseplate J-like central" evidence="2">
    <location>
        <begin position="174"/>
        <end position="253"/>
    </location>
</feature>
<comment type="caution">
    <text evidence="4">The sequence shown here is derived from an EMBL/GenBank/DDBJ whole genome shotgun (WGS) entry which is preliminary data.</text>
</comment>
<keyword evidence="5" id="KW-1185">Reference proteome</keyword>
<protein>
    <submittedName>
        <fullName evidence="4">Baseplate J/gp47 family protein</fullName>
    </submittedName>
</protein>
<gene>
    <name evidence="4" type="ORF">WMW72_25375</name>
</gene>
<evidence type="ECO:0000313" key="5">
    <source>
        <dbReference type="Proteomes" id="UP001469365"/>
    </source>
</evidence>
<dbReference type="Pfam" id="PF26078">
    <property type="entry name" value="Baseplate_J_M"/>
    <property type="match status" value="1"/>
</dbReference>
<dbReference type="RefSeq" id="WP_341418371.1">
    <property type="nucleotide sequence ID" value="NZ_JBBPCC010000019.1"/>
</dbReference>
<accession>A0ABU9DQT1</accession>
<dbReference type="PANTHER" id="PTHR37829">
    <property type="entry name" value="PHAGE-LIKE ELEMENT PBSX PROTEIN XKDT"/>
    <property type="match status" value="1"/>
</dbReference>
<evidence type="ECO:0000256" key="1">
    <source>
        <dbReference type="ARBA" id="ARBA00038087"/>
    </source>
</evidence>
<organism evidence="4 5">
    <name type="scientific">Paenibacillus filicis</name>
    <dbReference type="NCBI Taxonomy" id="669464"/>
    <lineage>
        <taxon>Bacteria</taxon>
        <taxon>Bacillati</taxon>
        <taxon>Bacillota</taxon>
        <taxon>Bacilli</taxon>
        <taxon>Bacillales</taxon>
        <taxon>Paenibacillaceae</taxon>
        <taxon>Paenibacillus</taxon>
    </lineage>
</organism>
<evidence type="ECO:0000259" key="3">
    <source>
        <dbReference type="Pfam" id="PF26079"/>
    </source>
</evidence>
<comment type="similarity">
    <text evidence="1">Belongs to the Mu gp47/PBSX XkdT family.</text>
</comment>
<dbReference type="Proteomes" id="UP001469365">
    <property type="component" value="Unassembled WGS sequence"/>
</dbReference>
<dbReference type="InterPro" id="IPR058531">
    <property type="entry name" value="Baseplate_J_M"/>
</dbReference>
<evidence type="ECO:0000313" key="4">
    <source>
        <dbReference type="EMBL" id="MEK8131243.1"/>
    </source>
</evidence>
<dbReference type="InterPro" id="IPR052399">
    <property type="entry name" value="Phage_Baseplate_Assmbl_Protein"/>
</dbReference>
<dbReference type="EMBL" id="JBBPCC010000019">
    <property type="protein sequence ID" value="MEK8131243.1"/>
    <property type="molecule type" value="Genomic_DNA"/>
</dbReference>
<sequence>MYEQQTYETILRRMLDRVPADVDKRQGSVIFDALAPAAAELAQAYIDLEGNLKLGFASTSSGEWLERRTGELGIVRRAATKAVRSGTFNVAVPEGARFYASGHFFKALEAGKTVRLEAEAPGTAGNTPFGTMQPVELVQGLTSAVLGAVLIPGEDVETDVSLLQRYKQHTMRPSTSGNKSHYLEWAGEVPGVGAAKVFPLWSGPGTVKIVIVDATYAPASPSLVQEVQRYIDPAPPATGAGKAPIGAAVTVVSATAKPVAVAATIVLAQGFTLQQVTTTFSAALKAFLREIAFGVSYVSIARVGTLLLETPGVVDYSTLKLNGGSGNVALNAEEIPVLATVNLGV</sequence>
<feature type="domain" description="Baseplate J-like C-terminal" evidence="3">
    <location>
        <begin position="259"/>
        <end position="343"/>
    </location>
</feature>
<dbReference type="Pfam" id="PF26079">
    <property type="entry name" value="Baseplate_J_C"/>
    <property type="match status" value="1"/>
</dbReference>